<evidence type="ECO:0000313" key="5">
    <source>
        <dbReference type="EMBL" id="RYR63292.1"/>
    </source>
</evidence>
<accession>A0A445DJN5</accession>
<comment type="caution">
    <text evidence="5">The sequence shown here is derived from an EMBL/GenBank/DDBJ whole genome shotgun (WGS) entry which is preliminary data.</text>
</comment>
<keyword evidence="6" id="KW-1185">Reference proteome</keyword>
<keyword evidence="3" id="KW-0732">Signal</keyword>
<organism evidence="5 6">
    <name type="scientific">Arachis hypogaea</name>
    <name type="common">Peanut</name>
    <dbReference type="NCBI Taxonomy" id="3818"/>
    <lineage>
        <taxon>Eukaryota</taxon>
        <taxon>Viridiplantae</taxon>
        <taxon>Streptophyta</taxon>
        <taxon>Embryophyta</taxon>
        <taxon>Tracheophyta</taxon>
        <taxon>Spermatophyta</taxon>
        <taxon>Magnoliopsida</taxon>
        <taxon>eudicotyledons</taxon>
        <taxon>Gunneridae</taxon>
        <taxon>Pentapetalae</taxon>
        <taxon>rosids</taxon>
        <taxon>fabids</taxon>
        <taxon>Fabales</taxon>
        <taxon>Fabaceae</taxon>
        <taxon>Papilionoideae</taxon>
        <taxon>50 kb inversion clade</taxon>
        <taxon>dalbergioids sensu lato</taxon>
        <taxon>Dalbergieae</taxon>
        <taxon>Pterocarpus clade</taxon>
        <taxon>Arachis</taxon>
    </lineage>
</organism>
<feature type="chain" id="PRO_5019076951" description="Cystatin domain-containing protein" evidence="3">
    <location>
        <begin position="25"/>
        <end position="109"/>
    </location>
</feature>
<feature type="domain" description="Cystatin" evidence="4">
    <location>
        <begin position="32"/>
        <end position="94"/>
    </location>
</feature>
<dbReference type="GO" id="GO:0004869">
    <property type="term" value="F:cysteine-type endopeptidase inhibitor activity"/>
    <property type="evidence" value="ECO:0007669"/>
    <property type="project" value="UniProtKB-KW"/>
</dbReference>
<gene>
    <name evidence="5" type="ORF">Ahy_A04g021091</name>
</gene>
<dbReference type="Pfam" id="PF16845">
    <property type="entry name" value="SQAPI"/>
    <property type="match status" value="1"/>
</dbReference>
<dbReference type="PANTHER" id="PTHR47364:SF2">
    <property type="entry name" value="CYSTEINE PROTEINASE INHIBITOR 5"/>
    <property type="match status" value="1"/>
</dbReference>
<dbReference type="Gene3D" id="3.10.450.10">
    <property type="match status" value="1"/>
</dbReference>
<dbReference type="EMBL" id="SDMP01000004">
    <property type="protein sequence ID" value="RYR63292.1"/>
    <property type="molecule type" value="Genomic_DNA"/>
</dbReference>
<evidence type="ECO:0000313" key="6">
    <source>
        <dbReference type="Proteomes" id="UP000289738"/>
    </source>
</evidence>
<evidence type="ECO:0000256" key="3">
    <source>
        <dbReference type="SAM" id="SignalP"/>
    </source>
</evidence>
<evidence type="ECO:0000256" key="2">
    <source>
        <dbReference type="ARBA" id="ARBA00022704"/>
    </source>
</evidence>
<keyword evidence="2" id="KW-0789">Thiol protease inhibitor</keyword>
<keyword evidence="1" id="KW-0646">Protease inhibitor</keyword>
<dbReference type="SUPFAM" id="SSF54403">
    <property type="entry name" value="Cystatin/monellin"/>
    <property type="match status" value="1"/>
</dbReference>
<feature type="signal peptide" evidence="3">
    <location>
        <begin position="1"/>
        <end position="24"/>
    </location>
</feature>
<evidence type="ECO:0000259" key="4">
    <source>
        <dbReference type="Pfam" id="PF16845"/>
    </source>
</evidence>
<dbReference type="Proteomes" id="UP000289738">
    <property type="component" value="Chromosome A04"/>
</dbReference>
<protein>
    <recommendedName>
        <fullName evidence="4">Cystatin domain-containing protein</fullName>
    </recommendedName>
</protein>
<dbReference type="InterPro" id="IPR046350">
    <property type="entry name" value="Cystatin_sf"/>
</dbReference>
<evidence type="ECO:0000256" key="1">
    <source>
        <dbReference type="ARBA" id="ARBA00022690"/>
    </source>
</evidence>
<dbReference type="CDD" id="cd00042">
    <property type="entry name" value="CY"/>
    <property type="match status" value="1"/>
</dbReference>
<dbReference type="InterPro" id="IPR000010">
    <property type="entry name" value="Cystatin_dom"/>
</dbReference>
<reference evidence="5 6" key="1">
    <citation type="submission" date="2019-01" db="EMBL/GenBank/DDBJ databases">
        <title>Sequencing of cultivated peanut Arachis hypogaea provides insights into genome evolution and oil improvement.</title>
        <authorList>
            <person name="Chen X."/>
        </authorList>
    </citation>
    <scope>NUCLEOTIDE SEQUENCE [LARGE SCALE GENOMIC DNA]</scope>
    <source>
        <strain evidence="6">cv. Fuhuasheng</strain>
        <tissue evidence="5">Leaves</tissue>
    </source>
</reference>
<name>A0A445DJN5_ARAHY</name>
<dbReference type="AlphaFoldDB" id="A0A445DJN5"/>
<dbReference type="PANTHER" id="PTHR47364">
    <property type="entry name" value="CYSTEINE PROTEINASE INHIBITOR 5"/>
    <property type="match status" value="1"/>
</dbReference>
<sequence>MATMRSSCLIIISLLVLGSLSAFAWTFIKPMDVNDPRVIEIANFAITELNHKSNTNLKLVKIESCVTQVLGVVGYNYQLVLLASNGTTGETNKYWVGLGIQLAIRASKL</sequence>
<proteinExistence type="predicted"/>